<sequence length="266" mass="29495">MSGIEIQEFVDGAKRATVFAFLRDLGNSMDVVCRSDPKEKAESIALRFWKRAQSYSGTGARFVVAAYGVDNKVLDTLPLVIDGDELENIRPHAPAPLTVDFALRHSLKAVEARDLSNRKMQADLHDALHKLIGTLSRDNEKLRKHNDELVAHRIVTIKAVESLKTEAHTRALNQIEAKENAKAQSFIFEQVVDNIPVIIGALTGATKASKFVKSLDQEKLDFMKAHLTDEQKANFGELLRLGDRAENARKRLETATAKAAKETATP</sequence>
<organism evidence="2">
    <name type="scientific">marine sediment metagenome</name>
    <dbReference type="NCBI Taxonomy" id="412755"/>
    <lineage>
        <taxon>unclassified sequences</taxon>
        <taxon>metagenomes</taxon>
        <taxon>ecological metagenomes</taxon>
    </lineage>
</organism>
<gene>
    <name evidence="2" type="ORF">LCGC14_0754710</name>
</gene>
<proteinExistence type="predicted"/>
<keyword evidence="1" id="KW-0175">Coiled coil</keyword>
<feature type="coiled-coil region" evidence="1">
    <location>
        <begin position="238"/>
        <end position="265"/>
    </location>
</feature>
<dbReference type="AlphaFoldDB" id="A0A0F9SN62"/>
<protein>
    <submittedName>
        <fullName evidence="2">Uncharacterized protein</fullName>
    </submittedName>
</protein>
<accession>A0A0F9SN62</accession>
<evidence type="ECO:0000313" key="2">
    <source>
        <dbReference type="EMBL" id="KKN38326.1"/>
    </source>
</evidence>
<dbReference type="EMBL" id="LAZR01001838">
    <property type="protein sequence ID" value="KKN38326.1"/>
    <property type="molecule type" value="Genomic_DNA"/>
</dbReference>
<comment type="caution">
    <text evidence="2">The sequence shown here is derived from an EMBL/GenBank/DDBJ whole genome shotgun (WGS) entry which is preliminary data.</text>
</comment>
<reference evidence="2" key="1">
    <citation type="journal article" date="2015" name="Nature">
        <title>Complex archaea that bridge the gap between prokaryotes and eukaryotes.</title>
        <authorList>
            <person name="Spang A."/>
            <person name="Saw J.H."/>
            <person name="Jorgensen S.L."/>
            <person name="Zaremba-Niedzwiedzka K."/>
            <person name="Martijn J."/>
            <person name="Lind A.E."/>
            <person name="van Eijk R."/>
            <person name="Schleper C."/>
            <person name="Guy L."/>
            <person name="Ettema T.J."/>
        </authorList>
    </citation>
    <scope>NUCLEOTIDE SEQUENCE</scope>
</reference>
<name>A0A0F9SN62_9ZZZZ</name>
<evidence type="ECO:0000256" key="1">
    <source>
        <dbReference type="SAM" id="Coils"/>
    </source>
</evidence>